<dbReference type="EMBL" id="BMAW01097039">
    <property type="protein sequence ID" value="GFS77562.1"/>
    <property type="molecule type" value="Genomic_DNA"/>
</dbReference>
<feature type="region of interest" description="Disordered" evidence="1">
    <location>
        <begin position="23"/>
        <end position="52"/>
    </location>
</feature>
<accession>A0A8X6MTL1</accession>
<protein>
    <submittedName>
        <fullName evidence="2">Uncharacterized protein</fullName>
    </submittedName>
</protein>
<proteinExistence type="predicted"/>
<organism evidence="2 3">
    <name type="scientific">Nephila pilipes</name>
    <name type="common">Giant wood spider</name>
    <name type="synonym">Nephila maculata</name>
    <dbReference type="NCBI Taxonomy" id="299642"/>
    <lineage>
        <taxon>Eukaryota</taxon>
        <taxon>Metazoa</taxon>
        <taxon>Ecdysozoa</taxon>
        <taxon>Arthropoda</taxon>
        <taxon>Chelicerata</taxon>
        <taxon>Arachnida</taxon>
        <taxon>Araneae</taxon>
        <taxon>Araneomorphae</taxon>
        <taxon>Entelegynae</taxon>
        <taxon>Araneoidea</taxon>
        <taxon>Nephilidae</taxon>
        <taxon>Nephila</taxon>
    </lineage>
</organism>
<evidence type="ECO:0000313" key="2">
    <source>
        <dbReference type="EMBL" id="GFS77562.1"/>
    </source>
</evidence>
<dbReference type="Proteomes" id="UP000887013">
    <property type="component" value="Unassembled WGS sequence"/>
</dbReference>
<reference evidence="2" key="1">
    <citation type="submission" date="2020-08" db="EMBL/GenBank/DDBJ databases">
        <title>Multicomponent nature underlies the extraordinary mechanical properties of spider dragline silk.</title>
        <authorList>
            <person name="Kono N."/>
            <person name="Nakamura H."/>
            <person name="Mori M."/>
            <person name="Yoshida Y."/>
            <person name="Ohtoshi R."/>
            <person name="Malay A.D."/>
            <person name="Moran D.A.P."/>
            <person name="Tomita M."/>
            <person name="Numata K."/>
            <person name="Arakawa K."/>
        </authorList>
    </citation>
    <scope>NUCLEOTIDE SEQUENCE</scope>
</reference>
<feature type="compositionally biased region" description="Basic residues" evidence="1">
    <location>
        <begin position="30"/>
        <end position="52"/>
    </location>
</feature>
<dbReference type="AlphaFoldDB" id="A0A8X6MTL1"/>
<keyword evidence="3" id="KW-1185">Reference proteome</keyword>
<comment type="caution">
    <text evidence="2">The sequence shown here is derived from an EMBL/GenBank/DDBJ whole genome shotgun (WGS) entry which is preliminary data.</text>
</comment>
<sequence>MLSGVRARDIVASGVGVVAIADDGSGGRSTVRRHQAGLPRRTTRHHGRCRGGMRQHRGIEYAASAWRVAAGDGGFYFNADAMTRNTRH</sequence>
<gene>
    <name evidence="2" type="ORF">NPIL_431401</name>
</gene>
<evidence type="ECO:0000256" key="1">
    <source>
        <dbReference type="SAM" id="MobiDB-lite"/>
    </source>
</evidence>
<evidence type="ECO:0000313" key="3">
    <source>
        <dbReference type="Proteomes" id="UP000887013"/>
    </source>
</evidence>
<name>A0A8X6MTL1_NEPPI</name>